<evidence type="ECO:0000313" key="2">
    <source>
        <dbReference type="Proteomes" id="UP000287033"/>
    </source>
</evidence>
<dbReference type="AlphaFoldDB" id="A0A401TV42"/>
<protein>
    <submittedName>
        <fullName evidence="1">Uncharacterized protein</fullName>
    </submittedName>
</protein>
<comment type="caution">
    <text evidence="1">The sequence shown here is derived from an EMBL/GenBank/DDBJ whole genome shotgun (WGS) entry which is preliminary data.</text>
</comment>
<proteinExistence type="predicted"/>
<dbReference type="Proteomes" id="UP000287033">
    <property type="component" value="Unassembled WGS sequence"/>
</dbReference>
<name>A0A401TV42_CHIPU</name>
<organism evidence="1 2">
    <name type="scientific">Chiloscyllium punctatum</name>
    <name type="common">Brownbanded bambooshark</name>
    <name type="synonym">Hemiscyllium punctatum</name>
    <dbReference type="NCBI Taxonomy" id="137246"/>
    <lineage>
        <taxon>Eukaryota</taxon>
        <taxon>Metazoa</taxon>
        <taxon>Chordata</taxon>
        <taxon>Craniata</taxon>
        <taxon>Vertebrata</taxon>
        <taxon>Chondrichthyes</taxon>
        <taxon>Elasmobranchii</taxon>
        <taxon>Galeomorphii</taxon>
        <taxon>Galeoidea</taxon>
        <taxon>Orectolobiformes</taxon>
        <taxon>Hemiscylliidae</taxon>
        <taxon>Chiloscyllium</taxon>
    </lineage>
</organism>
<evidence type="ECO:0000313" key="1">
    <source>
        <dbReference type="EMBL" id="GCC46519.1"/>
    </source>
</evidence>
<keyword evidence="2" id="KW-1185">Reference proteome</keyword>
<gene>
    <name evidence="1" type="ORF">chiPu_0030415</name>
</gene>
<accession>A0A401TV42</accession>
<reference evidence="1 2" key="1">
    <citation type="journal article" date="2018" name="Nat. Ecol. Evol.">
        <title>Shark genomes provide insights into elasmobranch evolution and the origin of vertebrates.</title>
        <authorList>
            <person name="Hara Y"/>
            <person name="Yamaguchi K"/>
            <person name="Onimaru K"/>
            <person name="Kadota M"/>
            <person name="Koyanagi M"/>
            <person name="Keeley SD"/>
            <person name="Tatsumi K"/>
            <person name="Tanaka K"/>
            <person name="Motone F"/>
            <person name="Kageyama Y"/>
            <person name="Nozu R"/>
            <person name="Adachi N"/>
            <person name="Nishimura O"/>
            <person name="Nakagawa R"/>
            <person name="Tanegashima C"/>
            <person name="Kiyatake I"/>
            <person name="Matsumoto R"/>
            <person name="Murakumo K"/>
            <person name="Nishida K"/>
            <person name="Terakita A"/>
            <person name="Kuratani S"/>
            <person name="Sato K"/>
            <person name="Hyodo S Kuraku.S."/>
        </authorList>
    </citation>
    <scope>NUCLEOTIDE SEQUENCE [LARGE SCALE GENOMIC DNA]</scope>
</reference>
<dbReference type="EMBL" id="BEZZ01182386">
    <property type="protein sequence ID" value="GCC46519.1"/>
    <property type="molecule type" value="Genomic_DNA"/>
</dbReference>
<sequence length="41" mass="4827">MRDPRNCFLHLRGRTRIGKSDEGSAVDRIEIDARGRRDMRL</sequence>
<feature type="non-terminal residue" evidence="1">
    <location>
        <position position="41"/>
    </location>
</feature>